<dbReference type="HOGENOM" id="CLU_054304_0_0_1"/>
<dbReference type="InParanoid" id="A0DBG6"/>
<protein>
    <recommendedName>
        <fullName evidence="1">RNase III domain-containing protein</fullName>
    </recommendedName>
</protein>
<dbReference type="OMA" id="SSQFFQF"/>
<dbReference type="SMART" id="SM00535">
    <property type="entry name" value="RIBOc"/>
    <property type="match status" value="1"/>
</dbReference>
<accession>A0DBG6</accession>
<organism evidence="2 3">
    <name type="scientific">Paramecium tetraurelia</name>
    <dbReference type="NCBI Taxonomy" id="5888"/>
    <lineage>
        <taxon>Eukaryota</taxon>
        <taxon>Sar</taxon>
        <taxon>Alveolata</taxon>
        <taxon>Ciliophora</taxon>
        <taxon>Intramacronucleata</taxon>
        <taxon>Oligohymenophorea</taxon>
        <taxon>Peniculida</taxon>
        <taxon>Parameciidae</taxon>
        <taxon>Paramecium</taxon>
    </lineage>
</organism>
<keyword evidence="3" id="KW-1185">Reference proteome</keyword>
<feature type="domain" description="RNase III" evidence="1">
    <location>
        <begin position="116"/>
        <end position="176"/>
    </location>
</feature>
<dbReference type="CDD" id="cd00593">
    <property type="entry name" value="RIBOc"/>
    <property type="match status" value="1"/>
</dbReference>
<gene>
    <name evidence="2" type="ORF">GSPATT00015278001</name>
</gene>
<dbReference type="InterPro" id="IPR000999">
    <property type="entry name" value="RNase_III_dom"/>
</dbReference>
<dbReference type="GO" id="GO:0004525">
    <property type="term" value="F:ribonuclease III activity"/>
    <property type="evidence" value="ECO:0007669"/>
    <property type="project" value="InterPro"/>
</dbReference>
<dbReference type="GeneID" id="5033565"/>
<dbReference type="EMBL" id="CT868363">
    <property type="protein sequence ID" value="CAK80383.1"/>
    <property type="molecule type" value="Genomic_DNA"/>
</dbReference>
<sequence>MEVFPKQCAMQIKGCNGAEMSERRTKIMGFLQNQKTILLFIKMNNKIFSFQNTNTLAQALTNKIHELEYQSKKGTKYPFGNNEDFVGIGQMILEFFFSDYLIQRGYPNKETQIKKSSDLVLLRQRLLSERNLADIALSYKIDNIVQVGNQINLKKNPKILAETLKSIIAAQYYDSGYDLDHLREVVQPILKQVLDKGQAVPLVELKQNPKSAFLEFVNGCTNLKPKVSVEWKKDSSQNGNPINIYQVQLELNNLLLIKREGVNKRNTEQLVYRDALKRLKQIQLNQSYSQGSQNQPTKTQDKEFAEEITILDELETSIIESSQFFQFSDLRDSDLSLLENQGTLGQKVESLLEQFAL</sequence>
<reference evidence="2 3" key="1">
    <citation type="journal article" date="2006" name="Nature">
        <title>Global trends of whole-genome duplications revealed by the ciliate Paramecium tetraurelia.</title>
        <authorList>
            <consortium name="Genoscope"/>
            <person name="Aury J.-M."/>
            <person name="Jaillon O."/>
            <person name="Duret L."/>
            <person name="Noel B."/>
            <person name="Jubin C."/>
            <person name="Porcel B.M."/>
            <person name="Segurens B."/>
            <person name="Daubin V."/>
            <person name="Anthouard V."/>
            <person name="Aiach N."/>
            <person name="Arnaiz O."/>
            <person name="Billaut A."/>
            <person name="Beisson J."/>
            <person name="Blanc I."/>
            <person name="Bouhouche K."/>
            <person name="Camara F."/>
            <person name="Duharcourt S."/>
            <person name="Guigo R."/>
            <person name="Gogendeau D."/>
            <person name="Katinka M."/>
            <person name="Keller A.-M."/>
            <person name="Kissmehl R."/>
            <person name="Klotz C."/>
            <person name="Koll F."/>
            <person name="Le Moue A."/>
            <person name="Lepere C."/>
            <person name="Malinsky S."/>
            <person name="Nowacki M."/>
            <person name="Nowak J.K."/>
            <person name="Plattner H."/>
            <person name="Poulain J."/>
            <person name="Ruiz F."/>
            <person name="Serrano V."/>
            <person name="Zagulski M."/>
            <person name="Dessen P."/>
            <person name="Betermier M."/>
            <person name="Weissenbach J."/>
            <person name="Scarpelli C."/>
            <person name="Schachter V."/>
            <person name="Sperling L."/>
            <person name="Meyer E."/>
            <person name="Cohen J."/>
            <person name="Wincker P."/>
        </authorList>
    </citation>
    <scope>NUCLEOTIDE SEQUENCE [LARGE SCALE GENOMIC DNA]</scope>
    <source>
        <strain evidence="2 3">Stock d4-2</strain>
    </source>
</reference>
<dbReference type="Gene3D" id="1.10.1520.10">
    <property type="entry name" value="Ribonuclease III domain"/>
    <property type="match status" value="1"/>
</dbReference>
<evidence type="ECO:0000313" key="2">
    <source>
        <dbReference type="EMBL" id="CAK80383.1"/>
    </source>
</evidence>
<dbReference type="KEGG" id="ptm:GSPATT00015278001"/>
<proteinExistence type="predicted"/>
<dbReference type="OrthoDB" id="298884at2759"/>
<dbReference type="SUPFAM" id="SSF69065">
    <property type="entry name" value="RNase III domain-like"/>
    <property type="match status" value="1"/>
</dbReference>
<dbReference type="RefSeq" id="XP_001447780.1">
    <property type="nucleotide sequence ID" value="XM_001447743.1"/>
</dbReference>
<dbReference type="AlphaFoldDB" id="A0DBG6"/>
<name>A0DBG6_PARTE</name>
<dbReference type="GO" id="GO:0006396">
    <property type="term" value="P:RNA processing"/>
    <property type="evidence" value="ECO:0007669"/>
    <property type="project" value="InterPro"/>
</dbReference>
<dbReference type="InterPro" id="IPR036389">
    <property type="entry name" value="RNase_III_sf"/>
</dbReference>
<evidence type="ECO:0000313" key="3">
    <source>
        <dbReference type="Proteomes" id="UP000000600"/>
    </source>
</evidence>
<dbReference type="Pfam" id="PF14622">
    <property type="entry name" value="Ribonucleas_3_3"/>
    <property type="match status" value="1"/>
</dbReference>
<evidence type="ECO:0000259" key="1">
    <source>
        <dbReference type="PROSITE" id="PS50142"/>
    </source>
</evidence>
<dbReference type="PROSITE" id="PS50142">
    <property type="entry name" value="RNASE_3_2"/>
    <property type="match status" value="1"/>
</dbReference>
<dbReference type="Proteomes" id="UP000000600">
    <property type="component" value="Unassembled WGS sequence"/>
</dbReference>